<dbReference type="AlphaFoldDB" id="A0A835FSU3"/>
<name>A0A835FSU3_9POAL</name>
<sequence length="167" mass="18418">MAIHPRITGGRRQGPLPLPLKRALLAAITVAAAISILCFLSFTDTVSFTDTLSFLGFPPRDVDKREGNRTYLYWGSRVDCPGKHCGSCAGLGHQESSLRCALEEGPLPRQILVMPSRCALVSSAQYEGDPSHQQCNFRTKVLLLMQPDLDLQFPQIDLSLVENDYNS</sequence>
<gene>
    <name evidence="2" type="ORF">HU200_004138</name>
</gene>
<evidence type="ECO:0000313" key="3">
    <source>
        <dbReference type="Proteomes" id="UP000636709"/>
    </source>
</evidence>
<keyword evidence="1" id="KW-0472">Membrane</keyword>
<dbReference type="Proteomes" id="UP000636709">
    <property type="component" value="Unassembled WGS sequence"/>
</dbReference>
<keyword evidence="1" id="KW-1133">Transmembrane helix</keyword>
<accession>A0A835FSU3</accession>
<keyword evidence="1" id="KW-0812">Transmembrane</keyword>
<proteinExistence type="predicted"/>
<comment type="caution">
    <text evidence="2">The sequence shown here is derived from an EMBL/GenBank/DDBJ whole genome shotgun (WGS) entry which is preliminary data.</text>
</comment>
<reference evidence="2" key="1">
    <citation type="submission" date="2020-07" db="EMBL/GenBank/DDBJ databases">
        <title>Genome sequence and genetic diversity analysis of an under-domesticated orphan crop, white fonio (Digitaria exilis).</title>
        <authorList>
            <person name="Bennetzen J.L."/>
            <person name="Chen S."/>
            <person name="Ma X."/>
            <person name="Wang X."/>
            <person name="Yssel A.E.J."/>
            <person name="Chaluvadi S.R."/>
            <person name="Johnson M."/>
            <person name="Gangashetty P."/>
            <person name="Hamidou F."/>
            <person name="Sanogo M.D."/>
            <person name="Zwaenepoel A."/>
            <person name="Wallace J."/>
            <person name="Van De Peer Y."/>
            <person name="Van Deynze A."/>
        </authorList>
    </citation>
    <scope>NUCLEOTIDE SEQUENCE</scope>
    <source>
        <tissue evidence="2">Leaves</tissue>
    </source>
</reference>
<organism evidence="2 3">
    <name type="scientific">Digitaria exilis</name>
    <dbReference type="NCBI Taxonomy" id="1010633"/>
    <lineage>
        <taxon>Eukaryota</taxon>
        <taxon>Viridiplantae</taxon>
        <taxon>Streptophyta</taxon>
        <taxon>Embryophyta</taxon>
        <taxon>Tracheophyta</taxon>
        <taxon>Spermatophyta</taxon>
        <taxon>Magnoliopsida</taxon>
        <taxon>Liliopsida</taxon>
        <taxon>Poales</taxon>
        <taxon>Poaceae</taxon>
        <taxon>PACMAD clade</taxon>
        <taxon>Panicoideae</taxon>
        <taxon>Panicodae</taxon>
        <taxon>Paniceae</taxon>
        <taxon>Anthephorinae</taxon>
        <taxon>Digitaria</taxon>
    </lineage>
</organism>
<keyword evidence="3" id="KW-1185">Reference proteome</keyword>
<dbReference type="OrthoDB" id="785876at2759"/>
<evidence type="ECO:0000313" key="2">
    <source>
        <dbReference type="EMBL" id="KAF8775862.1"/>
    </source>
</evidence>
<feature type="transmembrane region" description="Helical" evidence="1">
    <location>
        <begin position="20"/>
        <end position="42"/>
    </location>
</feature>
<dbReference type="EMBL" id="JACEFO010000274">
    <property type="protein sequence ID" value="KAF8775862.1"/>
    <property type="molecule type" value="Genomic_DNA"/>
</dbReference>
<protein>
    <submittedName>
        <fullName evidence="2">Uncharacterized protein</fullName>
    </submittedName>
</protein>
<evidence type="ECO:0000256" key="1">
    <source>
        <dbReference type="SAM" id="Phobius"/>
    </source>
</evidence>